<dbReference type="GO" id="GO:0005576">
    <property type="term" value="C:extracellular region"/>
    <property type="evidence" value="ECO:0007669"/>
    <property type="project" value="UniProtKB-SubCell"/>
</dbReference>
<dbReference type="HOGENOM" id="CLU_063084_7_3_1"/>
<dbReference type="AlphaFoldDB" id="A0A067SGD6"/>
<dbReference type="OrthoDB" id="3065412at2759"/>
<dbReference type="PROSITE" id="PS52012">
    <property type="entry name" value="CFEM"/>
    <property type="match status" value="1"/>
</dbReference>
<proteinExistence type="predicted"/>
<dbReference type="EMBL" id="KL142404">
    <property type="protein sequence ID" value="KDR69077.1"/>
    <property type="molecule type" value="Genomic_DNA"/>
</dbReference>
<keyword evidence="4" id="KW-1015">Disulfide bond</keyword>
<evidence type="ECO:0000256" key="2">
    <source>
        <dbReference type="ARBA" id="ARBA00022525"/>
    </source>
</evidence>
<dbReference type="Pfam" id="PF05730">
    <property type="entry name" value="CFEM"/>
    <property type="match status" value="1"/>
</dbReference>
<organism evidence="6 7">
    <name type="scientific">Galerina marginata (strain CBS 339.88)</name>
    <dbReference type="NCBI Taxonomy" id="685588"/>
    <lineage>
        <taxon>Eukaryota</taxon>
        <taxon>Fungi</taxon>
        <taxon>Dikarya</taxon>
        <taxon>Basidiomycota</taxon>
        <taxon>Agaricomycotina</taxon>
        <taxon>Agaricomycetes</taxon>
        <taxon>Agaricomycetidae</taxon>
        <taxon>Agaricales</taxon>
        <taxon>Agaricineae</taxon>
        <taxon>Strophariaceae</taxon>
        <taxon>Galerina</taxon>
    </lineage>
</organism>
<accession>A0A067SGD6</accession>
<feature type="non-terminal residue" evidence="6">
    <location>
        <position position="1"/>
    </location>
</feature>
<evidence type="ECO:0000313" key="6">
    <source>
        <dbReference type="EMBL" id="KDR69077.1"/>
    </source>
</evidence>
<comment type="subcellular location">
    <subcellularLocation>
        <location evidence="1">Secreted</location>
    </subcellularLocation>
</comment>
<keyword evidence="7" id="KW-1185">Reference proteome</keyword>
<dbReference type="Proteomes" id="UP000027222">
    <property type="component" value="Unassembled WGS sequence"/>
</dbReference>
<protein>
    <recommendedName>
        <fullName evidence="5">CFEM domain-containing protein</fullName>
    </recommendedName>
</protein>
<feature type="domain" description="CFEM" evidence="5">
    <location>
        <begin position="1"/>
        <end position="69"/>
    </location>
</feature>
<evidence type="ECO:0000256" key="1">
    <source>
        <dbReference type="ARBA" id="ARBA00004613"/>
    </source>
</evidence>
<name>A0A067SGD6_GALM3</name>
<gene>
    <name evidence="6" type="ORF">GALMADRAFT_77836</name>
</gene>
<sequence length="69" mass="7069">PACAFPCIVGADLDGCAPTDNVCLCTSEPFVNSTTSCIESKCTGDDLIAAEQFAEALCAAVVSSFTVHH</sequence>
<dbReference type="InterPro" id="IPR008427">
    <property type="entry name" value="Extracellular_membr_CFEM_dom"/>
</dbReference>
<dbReference type="SMART" id="SM00747">
    <property type="entry name" value="CFEM"/>
    <property type="match status" value="1"/>
</dbReference>
<evidence type="ECO:0000256" key="4">
    <source>
        <dbReference type="ARBA" id="ARBA00023157"/>
    </source>
</evidence>
<dbReference type="STRING" id="685588.A0A067SGD6"/>
<keyword evidence="3" id="KW-0732">Signal</keyword>
<evidence type="ECO:0000256" key="3">
    <source>
        <dbReference type="ARBA" id="ARBA00022729"/>
    </source>
</evidence>
<keyword evidence="2" id="KW-0964">Secreted</keyword>
<evidence type="ECO:0000313" key="7">
    <source>
        <dbReference type="Proteomes" id="UP000027222"/>
    </source>
</evidence>
<evidence type="ECO:0000259" key="5">
    <source>
        <dbReference type="PROSITE" id="PS52012"/>
    </source>
</evidence>
<reference evidence="7" key="1">
    <citation type="journal article" date="2014" name="Proc. Natl. Acad. Sci. U.S.A.">
        <title>Extensive sampling of basidiomycete genomes demonstrates inadequacy of the white-rot/brown-rot paradigm for wood decay fungi.</title>
        <authorList>
            <person name="Riley R."/>
            <person name="Salamov A.A."/>
            <person name="Brown D.W."/>
            <person name="Nagy L.G."/>
            <person name="Floudas D."/>
            <person name="Held B.W."/>
            <person name="Levasseur A."/>
            <person name="Lombard V."/>
            <person name="Morin E."/>
            <person name="Otillar R."/>
            <person name="Lindquist E.A."/>
            <person name="Sun H."/>
            <person name="LaButti K.M."/>
            <person name="Schmutz J."/>
            <person name="Jabbour D."/>
            <person name="Luo H."/>
            <person name="Baker S.E."/>
            <person name="Pisabarro A.G."/>
            <person name="Walton J.D."/>
            <person name="Blanchette R.A."/>
            <person name="Henrissat B."/>
            <person name="Martin F."/>
            <person name="Cullen D."/>
            <person name="Hibbett D.S."/>
            <person name="Grigoriev I.V."/>
        </authorList>
    </citation>
    <scope>NUCLEOTIDE SEQUENCE [LARGE SCALE GENOMIC DNA]</scope>
    <source>
        <strain evidence="7">CBS 339.88</strain>
    </source>
</reference>